<evidence type="ECO:0000313" key="1">
    <source>
        <dbReference type="EMBL" id="OKH20925.1"/>
    </source>
</evidence>
<accession>A0A1U7HBM1</accession>
<keyword evidence="2" id="KW-1185">Reference proteome</keyword>
<sequence length="65" mass="7410">MAKEGGNPQKFVKHRMELAASPLAIRLPVEVDKYVRSLPDKSEWVRNAIMAQMERDLEAQQQDAS</sequence>
<dbReference type="EMBL" id="MRCC01000032">
    <property type="protein sequence ID" value="OKH20925.1"/>
    <property type="molecule type" value="Genomic_DNA"/>
</dbReference>
<gene>
    <name evidence="1" type="ORF">NIES1031_22465</name>
</gene>
<protein>
    <submittedName>
        <fullName evidence="1">Uncharacterized protein</fullName>
    </submittedName>
</protein>
<proteinExistence type="predicted"/>
<dbReference type="Proteomes" id="UP000185984">
    <property type="component" value="Unassembled WGS sequence"/>
</dbReference>
<evidence type="ECO:0000313" key="2">
    <source>
        <dbReference type="Proteomes" id="UP000185984"/>
    </source>
</evidence>
<organism evidence="1 2">
    <name type="scientific">Chroogloeocystis siderophila 5.2 s.c.1</name>
    <dbReference type="NCBI Taxonomy" id="247279"/>
    <lineage>
        <taxon>Bacteria</taxon>
        <taxon>Bacillati</taxon>
        <taxon>Cyanobacteriota</taxon>
        <taxon>Cyanophyceae</taxon>
        <taxon>Oscillatoriophycideae</taxon>
        <taxon>Chroococcales</taxon>
        <taxon>Chroococcaceae</taxon>
        <taxon>Chroogloeocystis</taxon>
    </lineage>
</organism>
<comment type="caution">
    <text evidence="1">The sequence shown here is derived from an EMBL/GenBank/DDBJ whole genome shotgun (WGS) entry which is preliminary data.</text>
</comment>
<dbReference type="RefSeq" id="WP_073551660.1">
    <property type="nucleotide sequence ID" value="NZ_CAWMVK010000026.1"/>
</dbReference>
<dbReference type="OrthoDB" id="488725at2"/>
<reference evidence="1 2" key="1">
    <citation type="submission" date="2016-11" db="EMBL/GenBank/DDBJ databases">
        <title>Draft Genome Sequences of Nine Cyanobacterial Strains from Diverse Habitats.</title>
        <authorList>
            <person name="Zhu T."/>
            <person name="Hou S."/>
            <person name="Lu X."/>
            <person name="Hess W.R."/>
        </authorList>
    </citation>
    <scope>NUCLEOTIDE SEQUENCE [LARGE SCALE GENOMIC DNA]</scope>
    <source>
        <strain evidence="1 2">5.2 s.c.1</strain>
    </source>
</reference>
<dbReference type="AlphaFoldDB" id="A0A1U7HBM1"/>
<name>A0A1U7HBM1_9CHRO</name>